<organism evidence="1 2">
    <name type="scientific">Hibiscus sabdariffa</name>
    <name type="common">roselle</name>
    <dbReference type="NCBI Taxonomy" id="183260"/>
    <lineage>
        <taxon>Eukaryota</taxon>
        <taxon>Viridiplantae</taxon>
        <taxon>Streptophyta</taxon>
        <taxon>Embryophyta</taxon>
        <taxon>Tracheophyta</taxon>
        <taxon>Spermatophyta</taxon>
        <taxon>Magnoliopsida</taxon>
        <taxon>eudicotyledons</taxon>
        <taxon>Gunneridae</taxon>
        <taxon>Pentapetalae</taxon>
        <taxon>rosids</taxon>
        <taxon>malvids</taxon>
        <taxon>Malvales</taxon>
        <taxon>Malvaceae</taxon>
        <taxon>Malvoideae</taxon>
        <taxon>Hibiscus</taxon>
    </lineage>
</organism>
<accession>A0ABR2QJQ3</accession>
<dbReference type="EMBL" id="JBBPBN010000037">
    <property type="protein sequence ID" value="KAK9000726.1"/>
    <property type="molecule type" value="Genomic_DNA"/>
</dbReference>
<name>A0ABR2QJQ3_9ROSI</name>
<gene>
    <name evidence="1" type="ORF">V6N11_081214</name>
</gene>
<evidence type="ECO:0000313" key="2">
    <source>
        <dbReference type="Proteomes" id="UP001396334"/>
    </source>
</evidence>
<keyword evidence="2" id="KW-1185">Reference proteome</keyword>
<protein>
    <submittedName>
        <fullName evidence="1">Uncharacterized protein</fullName>
    </submittedName>
</protein>
<comment type="caution">
    <text evidence="1">The sequence shown here is derived from an EMBL/GenBank/DDBJ whole genome shotgun (WGS) entry which is preliminary data.</text>
</comment>
<proteinExistence type="predicted"/>
<reference evidence="1 2" key="1">
    <citation type="journal article" date="2024" name="G3 (Bethesda)">
        <title>Genome assembly of Hibiscus sabdariffa L. provides insights into metabolisms of medicinal natural products.</title>
        <authorList>
            <person name="Kim T."/>
        </authorList>
    </citation>
    <scope>NUCLEOTIDE SEQUENCE [LARGE SCALE GENOMIC DNA]</scope>
    <source>
        <strain evidence="1">TK-2024</strain>
        <tissue evidence="1">Old leaves</tissue>
    </source>
</reference>
<dbReference type="Proteomes" id="UP001396334">
    <property type="component" value="Unassembled WGS sequence"/>
</dbReference>
<dbReference type="Pfam" id="PF14223">
    <property type="entry name" value="Retrotran_gag_2"/>
    <property type="match status" value="1"/>
</dbReference>
<evidence type="ECO:0000313" key="1">
    <source>
        <dbReference type="EMBL" id="KAK9000726.1"/>
    </source>
</evidence>
<sequence length="172" mass="19756">MQTLFKSQDLWELVEDGIAEKDDAAKIRENKKKDAKALYLLQQAIHDDIFPTILSASSSIEAWLTLQQEYRGDSKEQKIQSEQMKKCMVEVVEETLVEDEEEEELREFSAIIANGMGMFKQSAGGNKIKQIIMKKPNLMKKEKSTSRRSWHGLIQKRITKKCGFLTVDVLTT</sequence>